<name>A0A1A6H5C9_NEOLE</name>
<evidence type="ECO:0000256" key="1">
    <source>
        <dbReference type="ARBA" id="ARBA00004141"/>
    </source>
</evidence>
<protein>
    <recommendedName>
        <fullName evidence="7">Palmitoyltransferase</fullName>
        <ecNumber evidence="7">2.3.1.225</ecNumber>
    </recommendedName>
</protein>
<dbReference type="InterPro" id="IPR001594">
    <property type="entry name" value="Palmitoyltrfase_DHHC"/>
</dbReference>
<dbReference type="InterPro" id="IPR039859">
    <property type="entry name" value="PFA4/ZDH16/20/ERF2-like"/>
</dbReference>
<reference evidence="9 10" key="1">
    <citation type="submission" date="2016-06" db="EMBL/GenBank/DDBJ databases">
        <title>The Draft Genome Sequence and Annotation of the Desert Woodrat Neotoma lepida.</title>
        <authorList>
            <person name="Campbell M."/>
            <person name="Oakeson K.F."/>
            <person name="Yandell M."/>
            <person name="Halpert J.R."/>
            <person name="Dearing D."/>
        </authorList>
    </citation>
    <scope>NUCLEOTIDE SEQUENCE [LARGE SCALE GENOMIC DNA]</scope>
    <source>
        <strain evidence="9">417</strain>
        <tissue evidence="9">Liver</tissue>
    </source>
</reference>
<evidence type="ECO:0000313" key="10">
    <source>
        <dbReference type="Proteomes" id="UP000092124"/>
    </source>
</evidence>
<evidence type="ECO:0000256" key="6">
    <source>
        <dbReference type="ARBA" id="ARBA00023315"/>
    </source>
</evidence>
<evidence type="ECO:0000256" key="7">
    <source>
        <dbReference type="RuleBase" id="RU079119"/>
    </source>
</evidence>
<comment type="similarity">
    <text evidence="7">Belongs to the DHHC palmitoyltransferase family.</text>
</comment>
<keyword evidence="10" id="KW-1185">Reference proteome</keyword>
<keyword evidence="3 7" id="KW-0812">Transmembrane</keyword>
<evidence type="ECO:0000259" key="8">
    <source>
        <dbReference type="Pfam" id="PF01529"/>
    </source>
</evidence>
<comment type="subcellular location">
    <subcellularLocation>
        <location evidence="1">Membrane</location>
        <topology evidence="1">Multi-pass membrane protein</topology>
    </subcellularLocation>
</comment>
<feature type="domain" description="Palmitoyltransferase DHHC" evidence="8">
    <location>
        <begin position="97"/>
        <end position="220"/>
    </location>
</feature>
<dbReference type="OrthoDB" id="331948at2759"/>
<keyword evidence="2 7" id="KW-0808">Transferase</keyword>
<sequence length="267" mass="30060">MLTSDWVPMPNRFLYLVVLQEAQPPRFVLHTTEFGLWMKTTSMGYLLAPSNNLIYAVTNGVVFHLLASLALMSHLRTMLTDPGSVPLGNPPGSDTVSYCFICRSAIPERAYHCIVCGRCIRKSDHHCPWVNNCVGEDNQKYFLLFTLYIGLISTHILLLLGIPILLSHARGEWNASSTVSPSGPILFLFLVALMGFLFALVMLCSQMCAIYRDKTITEMLYQNKRSQGRRSLWANMKAICGSRVSLAWLSPFHTPECHKSREHHDPA</sequence>
<dbReference type="Pfam" id="PF01529">
    <property type="entry name" value="DHHC"/>
    <property type="match status" value="1"/>
</dbReference>
<dbReference type="GO" id="GO:0016020">
    <property type="term" value="C:membrane"/>
    <property type="evidence" value="ECO:0007669"/>
    <property type="project" value="UniProtKB-SubCell"/>
</dbReference>
<keyword evidence="6 7" id="KW-0012">Acyltransferase</keyword>
<feature type="transmembrane region" description="Helical" evidence="7">
    <location>
        <begin position="141"/>
        <end position="165"/>
    </location>
</feature>
<dbReference type="EC" id="2.3.1.225" evidence="7"/>
<dbReference type="PANTHER" id="PTHR12246">
    <property type="entry name" value="PALMITOYLTRANSFERASE ZDHHC16"/>
    <property type="match status" value="1"/>
</dbReference>
<comment type="catalytic activity">
    <reaction evidence="7">
        <text>L-cysteinyl-[protein] + hexadecanoyl-CoA = S-hexadecanoyl-L-cysteinyl-[protein] + CoA</text>
        <dbReference type="Rhea" id="RHEA:36683"/>
        <dbReference type="Rhea" id="RHEA-COMP:10131"/>
        <dbReference type="Rhea" id="RHEA-COMP:11032"/>
        <dbReference type="ChEBI" id="CHEBI:29950"/>
        <dbReference type="ChEBI" id="CHEBI:57287"/>
        <dbReference type="ChEBI" id="CHEBI:57379"/>
        <dbReference type="ChEBI" id="CHEBI:74151"/>
        <dbReference type="EC" id="2.3.1.225"/>
    </reaction>
</comment>
<dbReference type="AlphaFoldDB" id="A0A1A6H5C9"/>
<evidence type="ECO:0000256" key="2">
    <source>
        <dbReference type="ARBA" id="ARBA00022679"/>
    </source>
</evidence>
<feature type="transmembrane region" description="Helical" evidence="7">
    <location>
        <begin position="185"/>
        <end position="211"/>
    </location>
</feature>
<keyword evidence="4 7" id="KW-1133">Transmembrane helix</keyword>
<accession>A0A1A6H5C9</accession>
<dbReference type="EMBL" id="LZPO01054713">
    <property type="protein sequence ID" value="OBS73045.1"/>
    <property type="molecule type" value="Genomic_DNA"/>
</dbReference>
<gene>
    <name evidence="9" type="ORF">A6R68_12338</name>
</gene>
<comment type="domain">
    <text evidence="7">The DHHC domain is required for palmitoyltransferase activity.</text>
</comment>
<proteinExistence type="inferred from homology"/>
<feature type="transmembrane region" description="Helical" evidence="7">
    <location>
        <begin position="53"/>
        <end position="72"/>
    </location>
</feature>
<dbReference type="Proteomes" id="UP000092124">
    <property type="component" value="Unassembled WGS sequence"/>
</dbReference>
<evidence type="ECO:0000256" key="5">
    <source>
        <dbReference type="ARBA" id="ARBA00023136"/>
    </source>
</evidence>
<dbReference type="PROSITE" id="PS50216">
    <property type="entry name" value="DHHC"/>
    <property type="match status" value="1"/>
</dbReference>
<comment type="caution">
    <text evidence="9">The sequence shown here is derived from an EMBL/GenBank/DDBJ whole genome shotgun (WGS) entry which is preliminary data.</text>
</comment>
<dbReference type="GO" id="GO:0019706">
    <property type="term" value="F:protein-cysteine S-palmitoyltransferase activity"/>
    <property type="evidence" value="ECO:0007669"/>
    <property type="project" value="UniProtKB-EC"/>
</dbReference>
<evidence type="ECO:0000256" key="3">
    <source>
        <dbReference type="ARBA" id="ARBA00022692"/>
    </source>
</evidence>
<dbReference type="STRING" id="56216.A0A1A6H5C9"/>
<keyword evidence="5 7" id="KW-0472">Membrane</keyword>
<organism evidence="9 10">
    <name type="scientific">Neotoma lepida</name>
    <name type="common">Desert woodrat</name>
    <dbReference type="NCBI Taxonomy" id="56216"/>
    <lineage>
        <taxon>Eukaryota</taxon>
        <taxon>Metazoa</taxon>
        <taxon>Chordata</taxon>
        <taxon>Craniata</taxon>
        <taxon>Vertebrata</taxon>
        <taxon>Euteleostomi</taxon>
        <taxon>Mammalia</taxon>
        <taxon>Eutheria</taxon>
        <taxon>Euarchontoglires</taxon>
        <taxon>Glires</taxon>
        <taxon>Rodentia</taxon>
        <taxon>Myomorpha</taxon>
        <taxon>Muroidea</taxon>
        <taxon>Cricetidae</taxon>
        <taxon>Neotominae</taxon>
        <taxon>Neotoma</taxon>
    </lineage>
</organism>
<evidence type="ECO:0000256" key="4">
    <source>
        <dbReference type="ARBA" id="ARBA00022989"/>
    </source>
</evidence>
<evidence type="ECO:0000313" key="9">
    <source>
        <dbReference type="EMBL" id="OBS73045.1"/>
    </source>
</evidence>